<accession>A0ABT3HW21</accession>
<keyword evidence="4" id="KW-1185">Reference proteome</keyword>
<reference evidence="3" key="1">
    <citation type="submission" date="2022-10" db="EMBL/GenBank/DDBJ databases">
        <title>Chryseobacterium babae sp. nov. isolated from the gut of the beetle Oryctes rhinoceros, and Chryseobacterium kimseyorum sp. nov., isolated from a stick insect rearing cage.</title>
        <authorList>
            <person name="Shelomi M."/>
            <person name="Han C.-J."/>
            <person name="Chen W.-M."/>
            <person name="Chen H.-K."/>
            <person name="Liaw S.-J."/>
            <person name="Muhle E."/>
            <person name="Clermont D."/>
        </authorList>
    </citation>
    <scope>NUCLEOTIDE SEQUENCE</scope>
    <source>
        <strain evidence="3">09-1422</strain>
    </source>
</reference>
<dbReference type="PANTHER" id="PTHR32305">
    <property type="match status" value="1"/>
</dbReference>
<keyword evidence="1" id="KW-0732">Signal</keyword>
<dbReference type="NCBIfam" id="TIGR03696">
    <property type="entry name" value="Rhs_assc_core"/>
    <property type="match status" value="1"/>
</dbReference>
<dbReference type="Pfam" id="PF20041">
    <property type="entry name" value="DUF6443"/>
    <property type="match status" value="1"/>
</dbReference>
<comment type="caution">
    <text evidence="3">The sequence shown here is derived from an EMBL/GenBank/DDBJ whole genome shotgun (WGS) entry which is preliminary data.</text>
</comment>
<dbReference type="PANTHER" id="PTHR32305:SF15">
    <property type="entry name" value="PROTEIN RHSA-RELATED"/>
    <property type="match status" value="1"/>
</dbReference>
<feature type="signal peptide" evidence="1">
    <location>
        <begin position="1"/>
        <end position="19"/>
    </location>
</feature>
<proteinExistence type="predicted"/>
<dbReference type="InterPro" id="IPR050708">
    <property type="entry name" value="T6SS_VgrG/RHS"/>
</dbReference>
<name>A0ABT3HW21_9FLAO</name>
<evidence type="ECO:0000259" key="2">
    <source>
        <dbReference type="Pfam" id="PF20041"/>
    </source>
</evidence>
<dbReference type="Gene3D" id="2.180.10.10">
    <property type="entry name" value="RHS repeat-associated core"/>
    <property type="match status" value="1"/>
</dbReference>
<protein>
    <submittedName>
        <fullName evidence="3">DUF6443 domain-containing protein</fullName>
    </submittedName>
</protein>
<organism evidence="3 4">
    <name type="scientific">Chryseobacterium kimseyorum</name>
    <dbReference type="NCBI Taxonomy" id="2984028"/>
    <lineage>
        <taxon>Bacteria</taxon>
        <taxon>Pseudomonadati</taxon>
        <taxon>Bacteroidota</taxon>
        <taxon>Flavobacteriia</taxon>
        <taxon>Flavobacteriales</taxon>
        <taxon>Weeksellaceae</taxon>
        <taxon>Chryseobacterium group</taxon>
        <taxon>Chryseobacterium</taxon>
    </lineage>
</organism>
<dbReference type="RefSeq" id="WP_264749109.1">
    <property type="nucleotide sequence ID" value="NZ_JAPDHW010000002.1"/>
</dbReference>
<feature type="domain" description="DUF6443" evidence="2">
    <location>
        <begin position="32"/>
        <end position="152"/>
    </location>
</feature>
<feature type="chain" id="PRO_5046232282" evidence="1">
    <location>
        <begin position="20"/>
        <end position="1145"/>
    </location>
</feature>
<dbReference type="Proteomes" id="UP001163731">
    <property type="component" value="Unassembled WGS sequence"/>
</dbReference>
<dbReference type="EMBL" id="JAPDHW010000002">
    <property type="protein sequence ID" value="MCW3167873.1"/>
    <property type="molecule type" value="Genomic_DNA"/>
</dbReference>
<evidence type="ECO:0000313" key="3">
    <source>
        <dbReference type="EMBL" id="MCW3167873.1"/>
    </source>
</evidence>
<dbReference type="InterPro" id="IPR022385">
    <property type="entry name" value="Rhs_assc_core"/>
</dbReference>
<evidence type="ECO:0000256" key="1">
    <source>
        <dbReference type="SAM" id="SignalP"/>
    </source>
</evidence>
<sequence length="1145" mass="127670">MKRNLNIFLLLFATLLTYAQSSQFSTAENYVYTKNCLNEDCTRKTEAIQYSDGLGRAKQVISIKGTPNAKDIVTPLDYDEFGRSLKSYLPIPQNQTQNGAIYANPHTNAPQSYGSDIYYYSSSTVESSPIGKPLSSKKPGADYQSHSTTYAYEVNAASEVKLFTVQTTWENGATKDVISPAVYYAAGQLVKNSVTDEDGNVTTEFVNGKEQTVMVRKTGSPNSDTYYIYNKYSQLVAVVPPLANNLALDQATLNNLCYQYKYDAKGRQVEKKLPGKGWQYFVYDKLDRIVMTQDANMGDSKKWLFTKFDKFGRTVFTGIFTSTNTYSSAGRQAEQNQLNGATAYYESRSTGGFAATGQTAYYTNTVYPTSFSQILSISYYDTYPQGSPARPTTVFGKSIISDDLSQNINTKNLPTASYVKNLENDNWTKSYSWYDEKSRIVGMHSVNHLGGYTKTESNIDFTGVPLTTKVYHKRLASDAEKVITQTFEYDSQNRLKKQYHQITGQMAAELLSENSYNELSQLSSKAVGGGLQNISYTYNIRGSLLKINDPANLGTKLFGYELKYYAPASPTIGKRSGNVEEAIWKSAQDGILKKYSYQYDALNRMTSGVYTEPGAAAPKDNFYNEVLTYDLGGNISTLKRTGGGIGSTAQQIDDLTYVYSGYRLQTVTDSRNNASGYPSGGGAFDYDLNGNMTRQMDKGISNIAYNLLDLPSNVTQKSNAIQYLYRADGSKLTKTSAGMTTDYIDGFQYENGVLKFVPTAEGYYSFENNKYIYSYTDHLGNIRLSYTKNGSGAAIIEESNFYPYGMKQEFRVQSNPSYNYEHSGKEFQKETGWSDFGARRYMADIGNWGVIDPLAETSRRFTPYNYAYNNPISFIDPDGRKAMAVDESWSWNVPTESGWFTSGNQRRKFGSLDEFVQMTSGSEREKGGGGGSTTFGQTQMYKDIMAYLANDGSSLSGWMQSYLSSNQNCCPNGALTLGEFVAEGTASFSRGGLIGLGWMAINDLFGSAHIPADPKTMGIAYGSVKTIAELKAAKITDAVKNRGKQPGSYTIIFDEGYKYHGKGPLYRMFDSAIQQSVNHVTFVKSMQWTPSVSDRESFKDEYRRMQTDATFNIKSQRSYDQGYQNPINFNIRQSYGYGYILQDGF</sequence>
<dbReference type="InterPro" id="IPR045619">
    <property type="entry name" value="DUF6443"/>
</dbReference>
<gene>
    <name evidence="3" type="ORF">OMO38_04970</name>
</gene>
<evidence type="ECO:0000313" key="4">
    <source>
        <dbReference type="Proteomes" id="UP001163731"/>
    </source>
</evidence>